<keyword evidence="1" id="KW-0472">Membrane</keyword>
<dbReference type="Pfam" id="PF14884">
    <property type="entry name" value="EFF-AFF"/>
    <property type="match status" value="1"/>
</dbReference>
<feature type="signal peptide" evidence="2">
    <location>
        <begin position="1"/>
        <end position="21"/>
    </location>
</feature>
<comment type="caution">
    <text evidence="3">The sequence shown here is derived from an EMBL/GenBank/DDBJ whole genome shotgun (WGS) entry which is preliminary data.</text>
</comment>
<evidence type="ECO:0000313" key="3">
    <source>
        <dbReference type="EMBL" id="PAV72222.1"/>
    </source>
</evidence>
<dbReference type="GO" id="GO:0044291">
    <property type="term" value="C:cell-cell contact zone"/>
    <property type="evidence" value="ECO:0007669"/>
    <property type="project" value="TreeGrafter"/>
</dbReference>
<evidence type="ECO:0000313" key="4">
    <source>
        <dbReference type="Proteomes" id="UP000218231"/>
    </source>
</evidence>
<dbReference type="PANTHER" id="PTHR37415:SF1">
    <property type="entry name" value="CELL FUSION PROTEIN AFF-1"/>
    <property type="match status" value="1"/>
</dbReference>
<accession>A0A2A2KED2</accession>
<reference evidence="3 4" key="1">
    <citation type="journal article" date="2017" name="Curr. Biol.">
        <title>Genome architecture and evolution of a unichromosomal asexual nematode.</title>
        <authorList>
            <person name="Fradin H."/>
            <person name="Zegar C."/>
            <person name="Gutwein M."/>
            <person name="Lucas J."/>
            <person name="Kovtun M."/>
            <person name="Corcoran D."/>
            <person name="Baugh L.R."/>
            <person name="Kiontke K."/>
            <person name="Gunsalus K."/>
            <person name="Fitch D.H."/>
            <person name="Piano F."/>
        </authorList>
    </citation>
    <scope>NUCLEOTIDE SEQUENCE [LARGE SCALE GENOMIC DNA]</scope>
    <source>
        <strain evidence="3">PF1309</strain>
    </source>
</reference>
<keyword evidence="2" id="KW-0732">Signal</keyword>
<protein>
    <recommendedName>
        <fullName evidence="5">Phlebovirus glycoprotein G2 fusion domain-containing protein</fullName>
    </recommendedName>
</protein>
<evidence type="ECO:0008006" key="5">
    <source>
        <dbReference type="Google" id="ProtNLM"/>
    </source>
</evidence>
<proteinExistence type="predicted"/>
<dbReference type="InterPro" id="IPR029213">
    <property type="entry name" value="Fusogen_EFF/AFF"/>
</dbReference>
<keyword evidence="1" id="KW-0812">Transmembrane</keyword>
<dbReference type="Proteomes" id="UP000218231">
    <property type="component" value="Unassembled WGS sequence"/>
</dbReference>
<sequence>MGLPLQAALILLLFLFCPAVSRVIDELPHCTNSRVMEGSIRDCDDSKGKCKVFSAIQIRLGLHESACLQLKTNSSEPAFIHTLEYLRLEHHHPIAGKYSFGIPQIKPSCICDCAGGDVTCTLKEYSHGNCTHASICYRTHSFVSNEGCLTQGQAEACCDIAIEPYKGWRFTAIKINQPDTWLIFRYSIFSRSAQTWRQISSEIIKVPLNNGIARFQFNQIHHIELSVSGGPTNRRVEPGMYFVREGSHELHGGTLTPLNDLTETHMERLGWMRFNDEGKLAIYNGDTKIKIAHSVRVINCVKQEYETKFAGREYVLDTGKRVTENFDLGKALTEESWIKTARVESRVVVVEHGEGSYVNIDVLTETRPQILKHPSQMQNFSGLIQLDRESNRFLNVTFFGVKGTLIGKIYKSETKTEPEMTFSVQTSLSKTLDQLSIISVPASINGKRYVCFYPASDLKGEICKWFNYDSQPLHSYKALNPFEMQVGDCHGCNARGLEGYLVSLDPRSWLNGLNSPYEWLAFIAEVVLGIGLILLIVALCTKCIIPLACCSLRIPKYSRKNRKK</sequence>
<gene>
    <name evidence="3" type="ORF">WR25_00046</name>
</gene>
<dbReference type="AlphaFoldDB" id="A0A2A2KED2"/>
<dbReference type="EMBL" id="LIAE01008837">
    <property type="protein sequence ID" value="PAV72222.1"/>
    <property type="molecule type" value="Genomic_DNA"/>
</dbReference>
<keyword evidence="1" id="KW-1133">Transmembrane helix</keyword>
<dbReference type="PANTHER" id="PTHR37415">
    <property type="entry name" value="EFF-1A"/>
    <property type="match status" value="1"/>
</dbReference>
<keyword evidence="4" id="KW-1185">Reference proteome</keyword>
<dbReference type="GO" id="GO:0000768">
    <property type="term" value="P:syncytium formation by plasma membrane fusion"/>
    <property type="evidence" value="ECO:0007669"/>
    <property type="project" value="TreeGrafter"/>
</dbReference>
<evidence type="ECO:0000256" key="2">
    <source>
        <dbReference type="SAM" id="SignalP"/>
    </source>
</evidence>
<dbReference type="Gene3D" id="2.60.98.60">
    <property type="entry name" value="Cell-cell fusogen EFF/AFF, domain 1"/>
    <property type="match status" value="2"/>
</dbReference>
<dbReference type="OrthoDB" id="5916841at2759"/>
<dbReference type="InterPro" id="IPR043076">
    <property type="entry name" value="Fusogen_EFF/AFF_dom3"/>
</dbReference>
<feature type="transmembrane region" description="Helical" evidence="1">
    <location>
        <begin position="519"/>
        <end position="552"/>
    </location>
</feature>
<dbReference type="Gene3D" id="2.60.40.3980">
    <property type="entry name" value="Cell-cell fusogen EFF/AFF, domain 3"/>
    <property type="match status" value="1"/>
</dbReference>
<organism evidence="3 4">
    <name type="scientific">Diploscapter pachys</name>
    <dbReference type="NCBI Taxonomy" id="2018661"/>
    <lineage>
        <taxon>Eukaryota</taxon>
        <taxon>Metazoa</taxon>
        <taxon>Ecdysozoa</taxon>
        <taxon>Nematoda</taxon>
        <taxon>Chromadorea</taxon>
        <taxon>Rhabditida</taxon>
        <taxon>Rhabditina</taxon>
        <taxon>Rhabditomorpha</taxon>
        <taxon>Rhabditoidea</taxon>
        <taxon>Rhabditidae</taxon>
        <taxon>Diploscapter</taxon>
    </lineage>
</organism>
<name>A0A2A2KED2_9BILA</name>
<evidence type="ECO:0000256" key="1">
    <source>
        <dbReference type="SAM" id="Phobius"/>
    </source>
</evidence>
<feature type="chain" id="PRO_5012787754" description="Phlebovirus glycoprotein G2 fusion domain-containing protein" evidence="2">
    <location>
        <begin position="22"/>
        <end position="564"/>
    </location>
</feature>